<dbReference type="EMBL" id="ADLD01000013">
    <property type="protein sequence ID" value="EHB91564.1"/>
    <property type="molecule type" value="Genomic_DNA"/>
</dbReference>
<dbReference type="RefSeq" id="WP_009134419.1">
    <property type="nucleotide sequence ID" value="NZ_CP102250.1"/>
</dbReference>
<organism evidence="3 4">
    <name type="scientific">Alistipes indistinctus YIT 12060</name>
    <dbReference type="NCBI Taxonomy" id="742725"/>
    <lineage>
        <taxon>Bacteria</taxon>
        <taxon>Pseudomonadati</taxon>
        <taxon>Bacteroidota</taxon>
        <taxon>Bacteroidia</taxon>
        <taxon>Bacteroidales</taxon>
        <taxon>Rikenellaceae</taxon>
        <taxon>Alistipes</taxon>
    </lineage>
</organism>
<dbReference type="AlphaFoldDB" id="G5HAE8"/>
<keyword evidence="2" id="KW-0812">Transmembrane</keyword>
<keyword evidence="2" id="KW-1133">Transmembrane helix</keyword>
<feature type="region of interest" description="Disordered" evidence="1">
    <location>
        <begin position="26"/>
        <end position="93"/>
    </location>
</feature>
<dbReference type="HOGENOM" id="CLU_2393354_0_0_10"/>
<dbReference type="GeneID" id="92815354"/>
<name>G5HAE8_9BACT</name>
<sequence length="93" mass="9332">MNKKKVTGIIAVAAIVVIILIAAGAKKQSPAPEELTGEDRTEEAANSGNGAVDTGMRPETGTQAESNVSTAPETSVDTSASFGTSPAETSGNQ</sequence>
<evidence type="ECO:0000256" key="2">
    <source>
        <dbReference type="SAM" id="Phobius"/>
    </source>
</evidence>
<evidence type="ECO:0000256" key="1">
    <source>
        <dbReference type="SAM" id="MobiDB-lite"/>
    </source>
</evidence>
<protein>
    <submittedName>
        <fullName evidence="3">Uncharacterized protein</fullName>
    </submittedName>
</protein>
<proteinExistence type="predicted"/>
<feature type="transmembrane region" description="Helical" evidence="2">
    <location>
        <begin position="6"/>
        <end position="25"/>
    </location>
</feature>
<gene>
    <name evidence="3" type="ORF">HMPREF9450_01613</name>
</gene>
<evidence type="ECO:0000313" key="3">
    <source>
        <dbReference type="EMBL" id="EHB91564.1"/>
    </source>
</evidence>
<comment type="caution">
    <text evidence="3">The sequence shown here is derived from an EMBL/GenBank/DDBJ whole genome shotgun (WGS) entry which is preliminary data.</text>
</comment>
<dbReference type="Proteomes" id="UP000006008">
    <property type="component" value="Unassembled WGS sequence"/>
</dbReference>
<accession>G5HAE8</accession>
<dbReference type="PATRIC" id="fig|742725.3.peg.1705"/>
<dbReference type="STRING" id="742725.HMPREF9450_01613"/>
<reference evidence="3 4" key="1">
    <citation type="submission" date="2011-08" db="EMBL/GenBank/DDBJ databases">
        <title>The Genome Sequence of Alistipes indistinctus YIT 12060.</title>
        <authorList>
            <consortium name="The Broad Institute Genome Sequencing Platform"/>
            <person name="Earl A."/>
            <person name="Ward D."/>
            <person name="Feldgarden M."/>
            <person name="Gevers D."/>
            <person name="Morotomi M."/>
            <person name="Young S.K."/>
            <person name="Zeng Q."/>
            <person name="Gargeya S."/>
            <person name="Fitzgerald M."/>
            <person name="Haas B."/>
            <person name="Abouelleil A."/>
            <person name="Alvarado L."/>
            <person name="Arachchi H.M."/>
            <person name="Berlin A."/>
            <person name="Brown A."/>
            <person name="Chapman S.B."/>
            <person name="Chen Z."/>
            <person name="Dunbar C."/>
            <person name="Freedman E."/>
            <person name="Gearin G."/>
            <person name="Gellesch M."/>
            <person name="Goldberg J."/>
            <person name="Griggs A."/>
            <person name="Gujja S."/>
            <person name="Heiman D."/>
            <person name="Howarth C."/>
            <person name="Larson L."/>
            <person name="Lui A."/>
            <person name="MacDonald P.J.P."/>
            <person name="Montmayeur A."/>
            <person name="Murphy C."/>
            <person name="Neiman D."/>
            <person name="Pearson M."/>
            <person name="Priest M."/>
            <person name="Roberts A."/>
            <person name="Saif S."/>
            <person name="Shea T."/>
            <person name="Shenoy N."/>
            <person name="Sisk P."/>
            <person name="Stolte C."/>
            <person name="Sykes S."/>
            <person name="Wortman J."/>
            <person name="Nusbaum C."/>
            <person name="Birren B."/>
        </authorList>
    </citation>
    <scope>NUCLEOTIDE SEQUENCE [LARGE SCALE GENOMIC DNA]</scope>
    <source>
        <strain evidence="3 4">YIT 12060</strain>
    </source>
</reference>
<evidence type="ECO:0000313" key="4">
    <source>
        <dbReference type="Proteomes" id="UP000006008"/>
    </source>
</evidence>
<keyword evidence="2" id="KW-0472">Membrane</keyword>
<feature type="compositionally biased region" description="Polar residues" evidence="1">
    <location>
        <begin position="60"/>
        <end position="93"/>
    </location>
</feature>
<keyword evidence="4" id="KW-1185">Reference proteome</keyword>